<evidence type="ECO:0000313" key="2">
    <source>
        <dbReference type="Proteomes" id="UP001420932"/>
    </source>
</evidence>
<reference evidence="1 2" key="1">
    <citation type="submission" date="2024-01" db="EMBL/GenBank/DDBJ databases">
        <title>Genome assemblies of Stephania.</title>
        <authorList>
            <person name="Yang L."/>
        </authorList>
    </citation>
    <scope>NUCLEOTIDE SEQUENCE [LARGE SCALE GENOMIC DNA]</scope>
    <source>
        <strain evidence="1">YNDBR</strain>
        <tissue evidence="1">Leaf</tissue>
    </source>
</reference>
<organism evidence="1 2">
    <name type="scientific">Stephania yunnanensis</name>
    <dbReference type="NCBI Taxonomy" id="152371"/>
    <lineage>
        <taxon>Eukaryota</taxon>
        <taxon>Viridiplantae</taxon>
        <taxon>Streptophyta</taxon>
        <taxon>Embryophyta</taxon>
        <taxon>Tracheophyta</taxon>
        <taxon>Spermatophyta</taxon>
        <taxon>Magnoliopsida</taxon>
        <taxon>Ranunculales</taxon>
        <taxon>Menispermaceae</taxon>
        <taxon>Menispermoideae</taxon>
        <taxon>Cissampelideae</taxon>
        <taxon>Stephania</taxon>
    </lineage>
</organism>
<dbReference type="EMBL" id="JBBNAF010000010">
    <property type="protein sequence ID" value="KAK9106935.1"/>
    <property type="molecule type" value="Genomic_DNA"/>
</dbReference>
<protein>
    <submittedName>
        <fullName evidence="1">Uncharacterized protein</fullName>
    </submittedName>
</protein>
<accession>A0AAP0I357</accession>
<keyword evidence="2" id="KW-1185">Reference proteome</keyword>
<comment type="caution">
    <text evidence="1">The sequence shown here is derived from an EMBL/GenBank/DDBJ whole genome shotgun (WGS) entry which is preliminary data.</text>
</comment>
<dbReference type="Proteomes" id="UP001420932">
    <property type="component" value="Unassembled WGS sequence"/>
</dbReference>
<name>A0AAP0I357_9MAGN</name>
<evidence type="ECO:0000313" key="1">
    <source>
        <dbReference type="EMBL" id="KAK9106935.1"/>
    </source>
</evidence>
<dbReference type="AlphaFoldDB" id="A0AAP0I357"/>
<gene>
    <name evidence="1" type="ORF">Syun_022946</name>
</gene>
<proteinExistence type="predicted"/>
<sequence length="140" mass="16901">MEQGAGWLEKEQSIRGMIRKMCQESNFLDMSQYWFLLQLDMILLDRAYSFFSHTHKHIEVSFLLEGEMARFLSTTYPYHLFWIGSWRWMDERSRFNGNAEEIRKVVEQEMLDKEESLLEDILLNNKISMEKVVQESKQLH</sequence>